<name>A0A382W7S2_9ZZZZ</name>
<proteinExistence type="predicted"/>
<feature type="non-terminal residue" evidence="1">
    <location>
        <position position="106"/>
    </location>
</feature>
<evidence type="ECO:0000313" key="1">
    <source>
        <dbReference type="EMBL" id="SVD54759.1"/>
    </source>
</evidence>
<evidence type="ECO:0008006" key="2">
    <source>
        <dbReference type="Google" id="ProtNLM"/>
    </source>
</evidence>
<gene>
    <name evidence="1" type="ORF">METZ01_LOCUS407613</name>
</gene>
<sequence>MKQVLQVLSLWTLATVALPGPDAVGAKKERWLRETGYGLMFHYEAFRNHTPESYKRAIDSFDVTGFAEAVEGTGAGHVIFVVGQHWGKYCTPNSVYEKLLGVENGV</sequence>
<dbReference type="AlphaFoldDB" id="A0A382W7S2"/>
<protein>
    <recommendedName>
        <fullName evidence="2">Alpha-L-fucosidase</fullName>
    </recommendedName>
</protein>
<accession>A0A382W7S2</accession>
<dbReference type="EMBL" id="UINC01157648">
    <property type="protein sequence ID" value="SVD54759.1"/>
    <property type="molecule type" value="Genomic_DNA"/>
</dbReference>
<organism evidence="1">
    <name type="scientific">marine metagenome</name>
    <dbReference type="NCBI Taxonomy" id="408172"/>
    <lineage>
        <taxon>unclassified sequences</taxon>
        <taxon>metagenomes</taxon>
        <taxon>ecological metagenomes</taxon>
    </lineage>
</organism>
<reference evidence="1" key="1">
    <citation type="submission" date="2018-05" db="EMBL/GenBank/DDBJ databases">
        <authorList>
            <person name="Lanie J.A."/>
            <person name="Ng W.-L."/>
            <person name="Kazmierczak K.M."/>
            <person name="Andrzejewski T.M."/>
            <person name="Davidsen T.M."/>
            <person name="Wayne K.J."/>
            <person name="Tettelin H."/>
            <person name="Glass J.I."/>
            <person name="Rusch D."/>
            <person name="Podicherti R."/>
            <person name="Tsui H.-C.T."/>
            <person name="Winkler M.E."/>
        </authorList>
    </citation>
    <scope>NUCLEOTIDE SEQUENCE</scope>
</reference>